<dbReference type="EMBL" id="JAEVFJ010000060">
    <property type="protein sequence ID" value="KAH8078073.1"/>
    <property type="molecule type" value="Genomic_DNA"/>
</dbReference>
<reference evidence="3" key="1">
    <citation type="journal article" date="2021" name="New Phytol.">
        <title>Evolutionary innovations through gain and loss of genes in the ectomycorrhizal Boletales.</title>
        <authorList>
            <person name="Wu G."/>
            <person name="Miyauchi S."/>
            <person name="Morin E."/>
            <person name="Kuo A."/>
            <person name="Drula E."/>
            <person name="Varga T."/>
            <person name="Kohler A."/>
            <person name="Feng B."/>
            <person name="Cao Y."/>
            <person name="Lipzen A."/>
            <person name="Daum C."/>
            <person name="Hundley H."/>
            <person name="Pangilinan J."/>
            <person name="Johnson J."/>
            <person name="Barry K."/>
            <person name="LaButti K."/>
            <person name="Ng V."/>
            <person name="Ahrendt S."/>
            <person name="Min B."/>
            <person name="Choi I.G."/>
            <person name="Park H."/>
            <person name="Plett J.M."/>
            <person name="Magnuson J."/>
            <person name="Spatafora J.W."/>
            <person name="Nagy L.G."/>
            <person name="Henrissat B."/>
            <person name="Grigoriev I.V."/>
            <person name="Yang Z.L."/>
            <person name="Xu J."/>
            <person name="Martin F.M."/>
        </authorList>
    </citation>
    <scope>NUCLEOTIDE SEQUENCE</scope>
    <source>
        <strain evidence="3">KKN 215</strain>
    </source>
</reference>
<evidence type="ECO:0000256" key="2">
    <source>
        <dbReference type="SAM" id="Phobius"/>
    </source>
</evidence>
<feature type="region of interest" description="Disordered" evidence="1">
    <location>
        <begin position="289"/>
        <end position="343"/>
    </location>
</feature>
<feature type="transmembrane region" description="Helical" evidence="2">
    <location>
        <begin position="125"/>
        <end position="146"/>
    </location>
</feature>
<feature type="transmembrane region" description="Helical" evidence="2">
    <location>
        <begin position="66"/>
        <end position="87"/>
    </location>
</feature>
<comment type="caution">
    <text evidence="3">The sequence shown here is derived from an EMBL/GenBank/DDBJ whole genome shotgun (WGS) entry which is preliminary data.</text>
</comment>
<dbReference type="Proteomes" id="UP000813824">
    <property type="component" value="Unassembled WGS sequence"/>
</dbReference>
<feature type="transmembrane region" description="Helical" evidence="2">
    <location>
        <begin position="99"/>
        <end position="118"/>
    </location>
</feature>
<evidence type="ECO:0000256" key="1">
    <source>
        <dbReference type="SAM" id="MobiDB-lite"/>
    </source>
</evidence>
<sequence>MADTAQLVNPYNHLSYLTPEQATQLLVVRYVVCVVIGAWCWDFLLSLREEYIIFRRKIRIPDVGYIFARLLTGCFLFSALSFITLTWDDCRTIRTVYGIFASLSFSINCLLFLFRIYAVFCGRRIILSAFTVLWLGVFASSLPATLGLPASHIGPTKYCASGKVKRFAVSAEVAATVYDTLVFVAITWQLSQLYPGQTFKERMRAIVSGKGLGRIPRCVLQGGQLYYLVTVGVNILAMILVLSPSIPAAYGSLSALPNIALQNALASRVYRNLKLGYFDCPRFGHTVEGPSVTGPPEFASERATHSVRDSMTSRVPLAAGPVESSQTKEKESDTGCDSGFPTLPVEAHFRTRTNHSAV</sequence>
<gene>
    <name evidence="3" type="ORF">BXZ70DRAFT_690440</name>
</gene>
<accession>A0A8K0UDN6</accession>
<dbReference type="AlphaFoldDB" id="A0A8K0UDN6"/>
<proteinExistence type="predicted"/>
<feature type="transmembrane region" description="Helical" evidence="2">
    <location>
        <begin position="173"/>
        <end position="194"/>
    </location>
</feature>
<evidence type="ECO:0000313" key="3">
    <source>
        <dbReference type="EMBL" id="KAH8078073.1"/>
    </source>
</evidence>
<keyword evidence="2" id="KW-0812">Transmembrane</keyword>
<feature type="compositionally biased region" description="Basic and acidic residues" evidence="1">
    <location>
        <begin position="299"/>
        <end position="308"/>
    </location>
</feature>
<feature type="transmembrane region" description="Helical" evidence="2">
    <location>
        <begin position="225"/>
        <end position="242"/>
    </location>
</feature>
<dbReference type="OrthoDB" id="3038990at2759"/>
<keyword evidence="2" id="KW-0472">Membrane</keyword>
<name>A0A8K0UDN6_9AGAR</name>
<feature type="transmembrane region" description="Helical" evidence="2">
    <location>
        <begin position="27"/>
        <end position="45"/>
    </location>
</feature>
<protein>
    <submittedName>
        <fullName evidence="3">Uncharacterized protein</fullName>
    </submittedName>
</protein>
<organism evidence="3 4">
    <name type="scientific">Cristinia sonorae</name>
    <dbReference type="NCBI Taxonomy" id="1940300"/>
    <lineage>
        <taxon>Eukaryota</taxon>
        <taxon>Fungi</taxon>
        <taxon>Dikarya</taxon>
        <taxon>Basidiomycota</taxon>
        <taxon>Agaricomycotina</taxon>
        <taxon>Agaricomycetes</taxon>
        <taxon>Agaricomycetidae</taxon>
        <taxon>Agaricales</taxon>
        <taxon>Pleurotineae</taxon>
        <taxon>Stephanosporaceae</taxon>
        <taxon>Cristinia</taxon>
    </lineage>
</organism>
<evidence type="ECO:0000313" key="4">
    <source>
        <dbReference type="Proteomes" id="UP000813824"/>
    </source>
</evidence>
<keyword evidence="4" id="KW-1185">Reference proteome</keyword>
<keyword evidence="2" id="KW-1133">Transmembrane helix</keyword>